<dbReference type="OrthoDB" id="6560677at2"/>
<dbReference type="Pfam" id="PF04809">
    <property type="entry name" value="HupH_C"/>
    <property type="match status" value="2"/>
</dbReference>
<dbReference type="AlphaFoldDB" id="A0A318LJW4"/>
<dbReference type="EMBL" id="QJKI01000001">
    <property type="protein sequence ID" value="PXX82017.1"/>
    <property type="molecule type" value="Genomic_DNA"/>
</dbReference>
<dbReference type="Proteomes" id="UP000247555">
    <property type="component" value="Unassembled WGS sequence"/>
</dbReference>
<evidence type="ECO:0000256" key="1">
    <source>
        <dbReference type="ARBA" id="ARBA00010832"/>
    </source>
</evidence>
<comment type="caution">
    <text evidence="3">The sequence shown here is derived from an EMBL/GenBank/DDBJ whole genome shotgun (WGS) entry which is preliminary data.</text>
</comment>
<dbReference type="InterPro" id="IPR006894">
    <property type="entry name" value="HupH_Hydgase_express_prot_C"/>
</dbReference>
<gene>
    <name evidence="3" type="ORF">DFR34_101250</name>
</gene>
<evidence type="ECO:0000313" key="4">
    <source>
        <dbReference type="Proteomes" id="UP000247555"/>
    </source>
</evidence>
<evidence type="ECO:0000259" key="2">
    <source>
        <dbReference type="Pfam" id="PF04809"/>
    </source>
</evidence>
<reference evidence="3 4" key="1">
    <citation type="submission" date="2018-05" db="EMBL/GenBank/DDBJ databases">
        <title>Genomic Encyclopedia of Type Strains, Phase IV (KMG-IV): sequencing the most valuable type-strain genomes for metagenomic binning, comparative biology and taxonomic classification.</title>
        <authorList>
            <person name="Goeker M."/>
        </authorList>
    </citation>
    <scope>NUCLEOTIDE SEQUENCE [LARGE SCALE GENOMIC DNA]</scope>
    <source>
        <strain evidence="3 4">DSM 29661</strain>
    </source>
</reference>
<feature type="domain" description="HupH hydrogenase expression protein C-terminal" evidence="2">
    <location>
        <begin position="55"/>
        <end position="146"/>
    </location>
</feature>
<organism evidence="3 4">
    <name type="scientific">Rivihabitans pingtungensis</name>
    <dbReference type="NCBI Taxonomy" id="1054498"/>
    <lineage>
        <taxon>Bacteria</taxon>
        <taxon>Pseudomonadati</taxon>
        <taxon>Pseudomonadota</taxon>
        <taxon>Betaproteobacteria</taxon>
        <taxon>Neisseriales</taxon>
        <taxon>Aquaspirillaceae</taxon>
        <taxon>Rivihabitans</taxon>
    </lineage>
</organism>
<accession>A0A318LJW4</accession>
<keyword evidence="4" id="KW-1185">Reference proteome</keyword>
<protein>
    <submittedName>
        <fullName evidence="3">Hydrogenase-1 operon protein HyaF</fullName>
    </submittedName>
</protein>
<sequence>MKPFPLPVVALGAGSQPEDPDLAYMPLPGEVESFIMPALPSSEDVSHLGRAIELIGQLAALAARWQPGERCVRELAGLNSEELALVNQVLGEGEVSAKALLADGGEARIQESVFAGVWRVCRFDANGQQTGDSVEVAPIPELLIERAQAASRWLDALPPMPATLMNAAPIGAELLARQRQALDSPHVINFTLLPVTPDDLAWITELVGEGAVGIFSRGYGKCRVLATALTHVWRVQYFNTMNTLLLDTLEITRIPDVTLADGEDIADSAERLGEAHHWLCGAFDHV</sequence>
<proteinExistence type="inferred from homology"/>
<dbReference type="Gene3D" id="3.30.1370.140">
    <property type="entry name" value="HupH hydrogenase expression protein, C-terminal domain"/>
    <property type="match status" value="2"/>
</dbReference>
<name>A0A318LJW4_9NEIS</name>
<comment type="similarity">
    <text evidence="1">Belongs to the HupH/HyaF family.</text>
</comment>
<evidence type="ECO:0000313" key="3">
    <source>
        <dbReference type="EMBL" id="PXX82017.1"/>
    </source>
</evidence>
<dbReference type="InterPro" id="IPR038527">
    <property type="entry name" value="HupH_C_sf"/>
</dbReference>
<feature type="domain" description="HupH hydrogenase expression protein C-terminal" evidence="2">
    <location>
        <begin position="164"/>
        <end position="278"/>
    </location>
</feature>
<dbReference type="RefSeq" id="WP_110389320.1">
    <property type="nucleotide sequence ID" value="NZ_CALCOA010000173.1"/>
</dbReference>